<comment type="caution">
    <text evidence="2">The sequence shown here is derived from an EMBL/GenBank/DDBJ whole genome shotgun (WGS) entry which is preliminary data.</text>
</comment>
<evidence type="ECO:0000256" key="1">
    <source>
        <dbReference type="SAM" id="Phobius"/>
    </source>
</evidence>
<feature type="transmembrane region" description="Helical" evidence="1">
    <location>
        <begin position="66"/>
        <end position="88"/>
    </location>
</feature>
<protein>
    <submittedName>
        <fullName evidence="2">Uncharacterized protein</fullName>
    </submittedName>
</protein>
<dbReference type="EMBL" id="JABEBT010000002">
    <property type="protein sequence ID" value="KAF7639942.1"/>
    <property type="molecule type" value="Genomic_DNA"/>
</dbReference>
<keyword evidence="1" id="KW-0812">Transmembrane</keyword>
<keyword evidence="1" id="KW-1133">Transmembrane helix</keyword>
<organism evidence="2 3">
    <name type="scientific">Meloidogyne graminicola</name>
    <dbReference type="NCBI Taxonomy" id="189291"/>
    <lineage>
        <taxon>Eukaryota</taxon>
        <taxon>Metazoa</taxon>
        <taxon>Ecdysozoa</taxon>
        <taxon>Nematoda</taxon>
        <taxon>Chromadorea</taxon>
        <taxon>Rhabditida</taxon>
        <taxon>Tylenchina</taxon>
        <taxon>Tylenchomorpha</taxon>
        <taxon>Tylenchoidea</taxon>
        <taxon>Meloidogynidae</taxon>
        <taxon>Meloidogyninae</taxon>
        <taxon>Meloidogyne</taxon>
    </lineage>
</organism>
<keyword evidence="1" id="KW-0472">Membrane</keyword>
<reference evidence="2" key="1">
    <citation type="journal article" date="2020" name="Ecol. Evol.">
        <title>Genome structure and content of the rice root-knot nematode (Meloidogyne graminicola).</title>
        <authorList>
            <person name="Phan N.T."/>
            <person name="Danchin E.G.J."/>
            <person name="Klopp C."/>
            <person name="Perfus-Barbeoch L."/>
            <person name="Kozlowski D.K."/>
            <person name="Koutsovoulos G.D."/>
            <person name="Lopez-Roques C."/>
            <person name="Bouchez O."/>
            <person name="Zahm M."/>
            <person name="Besnard G."/>
            <person name="Bellafiore S."/>
        </authorList>
    </citation>
    <scope>NUCLEOTIDE SEQUENCE</scope>
    <source>
        <strain evidence="2">VN-18</strain>
    </source>
</reference>
<dbReference type="AlphaFoldDB" id="A0A8T0A2Z8"/>
<gene>
    <name evidence="2" type="ORF">Mgra_00000383</name>
</gene>
<dbReference type="OrthoDB" id="5773429at2759"/>
<proteinExistence type="predicted"/>
<sequence>MAILSTLFNFGKGVGCYFIEAVNIAMNPSKPIPKTNTHPRMPAWPLTPTEYLRMFPYRHYWKYQPMVRSIIFSCFLLYPVFFMSPLYAPVSQAKSKQLGETVHHGEASYIFGRTQRREDAKYFKEYDPKAKLRPHFFKDEISWSKLNYYPHGYSSDH</sequence>
<accession>A0A8T0A2Z8</accession>
<dbReference type="Proteomes" id="UP000605970">
    <property type="component" value="Unassembled WGS sequence"/>
</dbReference>
<evidence type="ECO:0000313" key="2">
    <source>
        <dbReference type="EMBL" id="KAF7639942.1"/>
    </source>
</evidence>
<name>A0A8T0A2Z8_9BILA</name>
<evidence type="ECO:0000313" key="3">
    <source>
        <dbReference type="Proteomes" id="UP000605970"/>
    </source>
</evidence>
<keyword evidence="3" id="KW-1185">Reference proteome</keyword>